<reference evidence="4 5" key="1">
    <citation type="submission" date="2018-04" db="EMBL/GenBank/DDBJ databases">
        <title>Novel Campyloabacter and Helicobacter Species and Strains.</title>
        <authorList>
            <person name="Mannion A.J."/>
            <person name="Shen Z."/>
            <person name="Fox J.G."/>
        </authorList>
    </citation>
    <scope>NUCLEOTIDE SEQUENCE [LARGE SCALE GENOMIC DNA]</scope>
    <source>
        <strain evidence="4 5">MIT 99-5101</strain>
    </source>
</reference>
<dbReference type="EMBL" id="NXLS01000008">
    <property type="protein sequence ID" value="RDU62151.1"/>
    <property type="molecule type" value="Genomic_DNA"/>
</dbReference>
<dbReference type="AlphaFoldDB" id="A0A3D8IC80"/>
<evidence type="ECO:0000256" key="2">
    <source>
        <dbReference type="ARBA" id="ARBA00022679"/>
    </source>
</evidence>
<dbReference type="InterPro" id="IPR002516">
    <property type="entry name" value="Glyco_trans_11"/>
</dbReference>
<evidence type="ECO:0000256" key="1">
    <source>
        <dbReference type="ARBA" id="ARBA00022676"/>
    </source>
</evidence>
<keyword evidence="3" id="KW-0812">Transmembrane</keyword>
<name>A0A3D8IC80_9HELI</name>
<dbReference type="GO" id="GO:0016020">
    <property type="term" value="C:membrane"/>
    <property type="evidence" value="ECO:0007669"/>
    <property type="project" value="InterPro"/>
</dbReference>
<organism evidence="4 5">
    <name type="scientific">Helicobacter ganmani</name>
    <dbReference type="NCBI Taxonomy" id="60246"/>
    <lineage>
        <taxon>Bacteria</taxon>
        <taxon>Pseudomonadati</taxon>
        <taxon>Campylobacterota</taxon>
        <taxon>Epsilonproteobacteria</taxon>
        <taxon>Campylobacterales</taxon>
        <taxon>Helicobacteraceae</taxon>
        <taxon>Helicobacter</taxon>
    </lineage>
</organism>
<comment type="caution">
    <text evidence="4">The sequence shown here is derived from an EMBL/GenBank/DDBJ whole genome shotgun (WGS) entry which is preliminary data.</text>
</comment>
<keyword evidence="2 4" id="KW-0808">Transferase</keyword>
<sequence length="334" mass="37806">MKDNLVIIGVDGGIASQIAFITLGLAFEEKGIKVKYDLSWFEESGKGFFNPSKSYDKVYDVSFDIPKAFPALSLKIASKEEVAHYRKHYFVDDNDVIMCQPPLYVGGYLGRVFDTRYAGLLREHFKPQELQEGNTPFAALLQEIESSPSPCGVHIRRGDLSQPHIAYGNPTSNEYFAKSIELICLLHPQSSFYLFSDDLAFVKEQIVPLLKGKTYRICDVNNPSQGYLDLYLLSRCRNIIGSHGGMGGYAKILSPHNPLLITPRYRNIFKEVENVMCVNWGESVQHSPLVYSAPPHLSPSSKEMHRLIRAYIRRKIMQVLEKFKVKRFANGSLS</sequence>
<keyword evidence="5" id="KW-1185">Reference proteome</keyword>
<dbReference type="CDD" id="cd11301">
    <property type="entry name" value="Fut1_Fut2_like"/>
    <property type="match status" value="1"/>
</dbReference>
<dbReference type="Pfam" id="PF01531">
    <property type="entry name" value="Glyco_transf_11"/>
    <property type="match status" value="1"/>
</dbReference>
<proteinExistence type="predicted"/>
<protein>
    <submittedName>
        <fullName evidence="4">Alpha-1,2-fucosyltransferase</fullName>
    </submittedName>
</protein>
<dbReference type="OrthoDB" id="9794601at2"/>
<dbReference type="Proteomes" id="UP000256650">
    <property type="component" value="Unassembled WGS sequence"/>
</dbReference>
<keyword evidence="3" id="KW-1133">Transmembrane helix</keyword>
<keyword evidence="1 4" id="KW-0328">Glycosyltransferase</keyword>
<evidence type="ECO:0000313" key="4">
    <source>
        <dbReference type="EMBL" id="RDU62151.1"/>
    </source>
</evidence>
<dbReference type="GeneID" id="82536134"/>
<evidence type="ECO:0000313" key="5">
    <source>
        <dbReference type="Proteomes" id="UP000256650"/>
    </source>
</evidence>
<dbReference type="GO" id="GO:0005975">
    <property type="term" value="P:carbohydrate metabolic process"/>
    <property type="evidence" value="ECO:0007669"/>
    <property type="project" value="InterPro"/>
</dbReference>
<dbReference type="RefSeq" id="WP_115551989.1">
    <property type="nucleotide sequence ID" value="NZ_CAQJPM010000062.1"/>
</dbReference>
<keyword evidence="3" id="KW-0472">Membrane</keyword>
<feature type="transmembrane region" description="Helical" evidence="3">
    <location>
        <begin position="6"/>
        <end position="27"/>
    </location>
</feature>
<gene>
    <name evidence="4" type="ORF">CQA43_07540</name>
</gene>
<accession>A0A3D8IC80</accession>
<dbReference type="GO" id="GO:0008107">
    <property type="term" value="F:galactoside 2-alpha-L-fucosyltransferase activity"/>
    <property type="evidence" value="ECO:0007669"/>
    <property type="project" value="InterPro"/>
</dbReference>
<evidence type="ECO:0000256" key="3">
    <source>
        <dbReference type="SAM" id="Phobius"/>
    </source>
</evidence>